<feature type="domain" description="Outer membrane protein beta-barrel" evidence="2">
    <location>
        <begin position="7"/>
        <end position="205"/>
    </location>
</feature>
<keyword evidence="1" id="KW-0732">Signal</keyword>
<dbReference type="RefSeq" id="WP_254169189.1">
    <property type="nucleotide sequence ID" value="NZ_JAHESF010000042.1"/>
</dbReference>
<evidence type="ECO:0000313" key="4">
    <source>
        <dbReference type="Proteomes" id="UP001319200"/>
    </source>
</evidence>
<name>A0AAP2DQ55_9BACT</name>
<sequence length="283" mass="31831">MKRLFTVLLLIGAVVQLADAQSFYSVRRNRSLLFTAGVNTSTYYGDLKDNGDIFDVKPSLSLGLLYYASKRVGVRGEFSWVTLSGSDANSKDEGRANRNLSFTSSNYEFNVSAVINLIPQGGRFYQRPPFNLYGFIGVGGLYFNPKAELDGTKYALKPLQTEGVSYSTFTPIIPYGIGGKIKVNPFFNFAVEAGWRKTFTDYIDDVSTRYVDNASFTDPIAQKLADRRPELGLAPRPAGSIRGGKSKDAYMLFSARIEYYLPYQFGNNNKRLYRSKRRGMYHR</sequence>
<dbReference type="Pfam" id="PF13505">
    <property type="entry name" value="OMP_b-brl"/>
    <property type="match status" value="1"/>
</dbReference>
<evidence type="ECO:0000259" key="2">
    <source>
        <dbReference type="Pfam" id="PF13505"/>
    </source>
</evidence>
<keyword evidence="4" id="KW-1185">Reference proteome</keyword>
<dbReference type="InterPro" id="IPR027385">
    <property type="entry name" value="Beta-barrel_OMP"/>
</dbReference>
<reference evidence="3 4" key="1">
    <citation type="submission" date="2021-05" db="EMBL/GenBank/DDBJ databases">
        <title>A Polyphasic approach of four new species of the genus Ohtaekwangia: Ohtaekwangia histidinii sp. nov., Ohtaekwangia cretensis sp. nov., Ohtaekwangia indiensis sp. nov., Ohtaekwangia reichenbachii sp. nov. from diverse environment.</title>
        <authorList>
            <person name="Octaviana S."/>
        </authorList>
    </citation>
    <scope>NUCLEOTIDE SEQUENCE [LARGE SCALE GENOMIC DNA]</scope>
    <source>
        <strain evidence="3 4">PWU4</strain>
    </source>
</reference>
<evidence type="ECO:0000256" key="1">
    <source>
        <dbReference type="ARBA" id="ARBA00022729"/>
    </source>
</evidence>
<protein>
    <submittedName>
        <fullName evidence="3">Outer membrane beta-barrel protein</fullName>
    </submittedName>
</protein>
<gene>
    <name evidence="3" type="ORF">KK083_26670</name>
</gene>
<dbReference type="SUPFAM" id="SSF56925">
    <property type="entry name" value="OMPA-like"/>
    <property type="match status" value="1"/>
</dbReference>
<evidence type="ECO:0000313" key="3">
    <source>
        <dbReference type="EMBL" id="MBT1700500.1"/>
    </source>
</evidence>
<dbReference type="InterPro" id="IPR011250">
    <property type="entry name" value="OMP/PagP_B-barrel"/>
</dbReference>
<comment type="caution">
    <text evidence="3">The sequence shown here is derived from an EMBL/GenBank/DDBJ whole genome shotgun (WGS) entry which is preliminary data.</text>
</comment>
<accession>A0AAP2DQ55</accession>
<dbReference type="EMBL" id="JAHESF010000042">
    <property type="protein sequence ID" value="MBT1700500.1"/>
    <property type="molecule type" value="Genomic_DNA"/>
</dbReference>
<organism evidence="3 4">
    <name type="scientific">Chryseosolibacter histidini</name>
    <dbReference type="NCBI Taxonomy" id="2782349"/>
    <lineage>
        <taxon>Bacteria</taxon>
        <taxon>Pseudomonadati</taxon>
        <taxon>Bacteroidota</taxon>
        <taxon>Cytophagia</taxon>
        <taxon>Cytophagales</taxon>
        <taxon>Chryseotaleaceae</taxon>
        <taxon>Chryseosolibacter</taxon>
    </lineage>
</organism>
<dbReference type="Proteomes" id="UP001319200">
    <property type="component" value="Unassembled WGS sequence"/>
</dbReference>
<proteinExistence type="predicted"/>
<dbReference type="AlphaFoldDB" id="A0AAP2DQ55"/>